<dbReference type="SMART" id="SM00710">
    <property type="entry name" value="PbH1"/>
    <property type="match status" value="3"/>
</dbReference>
<dbReference type="Pfam" id="PF01345">
    <property type="entry name" value="DUF11"/>
    <property type="match status" value="1"/>
</dbReference>
<feature type="transmembrane region" description="Helical" evidence="1">
    <location>
        <begin position="2161"/>
        <end position="2182"/>
    </location>
</feature>
<feature type="transmembrane region" description="Helical" evidence="1">
    <location>
        <begin position="2065"/>
        <end position="2087"/>
    </location>
</feature>
<dbReference type="InterPro" id="IPR021655">
    <property type="entry name" value="Put_metal-bd"/>
</dbReference>
<feature type="domain" description="DUF11" evidence="2">
    <location>
        <begin position="719"/>
        <end position="819"/>
    </location>
</feature>
<dbReference type="EMBL" id="PCUF01000001">
    <property type="protein sequence ID" value="PIN66778.1"/>
    <property type="molecule type" value="Genomic_DNA"/>
</dbReference>
<dbReference type="GO" id="GO:0005509">
    <property type="term" value="F:calcium ion binding"/>
    <property type="evidence" value="ECO:0007669"/>
    <property type="project" value="InterPro"/>
</dbReference>
<dbReference type="InterPro" id="IPR013783">
    <property type="entry name" value="Ig-like_fold"/>
</dbReference>
<dbReference type="InterPro" id="IPR047589">
    <property type="entry name" value="DUF11_rpt"/>
</dbReference>
<feature type="transmembrane region" description="Helical" evidence="1">
    <location>
        <begin position="2332"/>
        <end position="2353"/>
    </location>
</feature>
<keyword evidence="1" id="KW-0812">Transmembrane</keyword>
<accession>A0A2G9LJP1</accession>
<proteinExistence type="predicted"/>
<dbReference type="InterPro" id="IPR028974">
    <property type="entry name" value="TSP_type-3_rpt"/>
</dbReference>
<evidence type="ECO:0000313" key="3">
    <source>
        <dbReference type="EMBL" id="PIN66778.1"/>
    </source>
</evidence>
<dbReference type="Proteomes" id="UP000229789">
    <property type="component" value="Unassembled WGS sequence"/>
</dbReference>
<evidence type="ECO:0000313" key="4">
    <source>
        <dbReference type="Proteomes" id="UP000229789"/>
    </source>
</evidence>
<sequence length="2454" mass="268976">MVSKQNKINKTNILLKSKSIYFELALAVMCIFLLFSVSPVSAACGDNGGEFSSFQMCTDKDCNNILAEVVQNCNNGQWTYTCVKNCISVSGVNYDITNISLKDTSTLYFKNKLKNTANNPLFGYRLYWVFERIGINPAWFEESPFIIVDDTCKYKMGTDEFDEVAMMSPGEDCSITLKKDISKFFPNYWYVHDTNFGSNSGFHKSVRIPMYYLYGDSHIVLPIISVQTIEPTDNRCEDSNFFSSVKINITNNNTQNISVQVLSALYTHYYAGTFMTPDTFGGLHYDLNKKILNITPGSSVIEYANKTTGGSEDKSNIDTRTVFWIGRYIQTSLIDNNGEKISSIFHRIHPVVAYITKPFVYIQGCYSEMFAYSDGTPGYRLSCTLSNPDFYWGIGNSYRCKSCSSVSTINNTANSQWHVIITGKNVDGSTSTRLDKTEDIGVNIPCGTKITKKIEKEIPISELATSEGVDTVNIITLSDGKKDTQTQQFYSVKNFLFPIGDKFEMCTSMSEAYIRFSAANIDYKSQSATIDCMSGANCAQTNIFDIPLWGSLVGTVHAKGLTGGTNGATYTLRVKGEIPLGTSKRTDKKEITITKNDYVCGQNIMVTRFWPNTSCELGKPIKFTAELRSTSSNKISEKFYNQFKIGSLYSEHLYLTENQFQNLTNYNLTYIDYNWIPSSAGPYSACIIADSNNNIIKETDESDNRACSTFYCTGFLGFVNKSVDKITAEPHQLIKYTIPYGNIKGGVNLTNVKISDTLPAGTTYVNSSPEGIMRNNVITWNLGNLEAGDGGTLSLILNISTCYTKGTIIPNSAKLTAGDNMGNSYSTDSPSVSTRIVCSKDTDNDGLCDVCDLVFCGNGGCDAGETCATCPFDCACVSPDVCCGSGSSAKCFTLACISNSDCRYLDAACRKYSCVFGGTCNAKCNISSEITHCNNSTKDGCCPPGCTTANDADCLATCGNGICDKLSENCNNCPRDCGCNATYEYCSKKGVCEPLCGDGRCDRGSGENEISCCIDCSCSANLCLGSTYITHNCPFKNGLGGCATNHDDCSDCSCSCGGYNRTEKPSDGSCNDKKDNNCDGECDYDTSGGCIKGDKGCSIEITNIAVSASTVCPGEYVYVNCTSSVPNVNSVEVSVDGDSTKCSWTAWNGNKANFRCYVSETTKTQTINCAVNTNKSYKQGSDKNQTITVGGQVCCSDYKTSAVCGNDNKCEWCHTCKGTKYSGGGDRCISKGNCIFSCNKRMCSATCDAAQGGCGQVYDYTVWDSCKNNTVKEGTRYCNITTCDSNSCSCKYDSAGVCDVASETLSCDSDSVCVGGQCKKDTDKDGVPDDSDNCIYISNPDQNDSDNDGVGNACDNCRYVLNSNQKDTDNDCSRPPYVYCPLCGDMCDSENICSCYTCTECTNMLWNESCKIVLLKVNLQPAASCITGSTGIYSADLSLIFDSKRFDCQNHSIIGSGKGNGIELKGNGGVGGNNLIENCIIENFEKGISVTNSNTNVFYNNQIQNNKIVGIEIDTSSKNNTLHYNVICNNTRDILDRGINNKGLENYCSVFGNWNDVGGAYKLGCSHKCIEKYCVDADNDGYFAVSCGGDDCDDNNSSINPRVSEKCNTSIDENCNGLIDEEGCMNISDCIDEDRDGFVSCTYCANCSTCNMSKCDCNDNNPHISPSQKEICNDGIDNNCNGLIDENTLDNPCVNSQTICIDSSGDRYYRYTKGDPLVCQEMGEDCDDTRADIGPNQGEICDDGIDNNCDTLIDLDDPECQCKDEDKDGFFACSPLCLLITTKCDCNDKNANINPNATEICNGIDDNCDGSIDTGCPCSPVGITQICSKNVGICKEGNQICQSDYTWGECDGVLPMEEIPDNGIDEDCDGQDLITKKEKSEGGGLSRPVSFHKIGKIQYIFTPVDISKICLRETICITFIDVDEVSVSDNVRLLGVSSNNKFCFKVENIGVQSIQMKKLGYMPVYESLSVIDCKKCGDGVCSSETGENSITCCEDCGSKCGDEVCNCNENNQTCVKDCNPCSEYGCGDGVCGAECGETSETCIEDCGKPVLLVKDCTCDFTSPNWHTPILAILSLILIFLTYSFTALKNRCPLSEKSDENTLKNYLSKALIEQGTEYKLPQNILSTKYSLTSLLPVLLLKGWTNNQITNAIKSIEQYKNDYIQLIAGIIVFAISVGLTYLAYNGKLVIYPFTMLCDACLLFYLVPSLLSIVLVYLALNQIYRIPNKNNSEQDVLSNYLAKALKSQEQDTLSSTYSNKELLSKIKTMQFDKQLLSDIFSRIKNMFSHILSVLKNTAFPRFSEEQLLPLAIYKGWTKAEFNKAKLSVIKPQYDFIQLIITIITAMVLVCVLIFIGCCKSLVLPWMIVLLSGAHIFYKILQNKKLEEMPISSDLQVNVSKILEISVKILESKQIFVQQKELLPEKIEYQGQQFWRVLTKDKNHEVILDLKGKVLRVI</sequence>
<dbReference type="InterPro" id="IPR001434">
    <property type="entry name" value="OmcB-like_DUF11"/>
</dbReference>
<dbReference type="SUPFAM" id="SSF103647">
    <property type="entry name" value="TSP type-3 repeat"/>
    <property type="match status" value="1"/>
</dbReference>
<dbReference type="SUPFAM" id="SSF51126">
    <property type="entry name" value="Pectin lyase-like"/>
    <property type="match status" value="1"/>
</dbReference>
<organism evidence="3 4">
    <name type="scientific">Huberarchaeum crystalense</name>
    <dbReference type="NCBI Taxonomy" id="2014257"/>
    <lineage>
        <taxon>Archaea</taxon>
        <taxon>Candidatus Huberarchaeota</taxon>
        <taxon>Candidatus Huberarchaeia</taxon>
        <taxon>Candidatus Huberarchaeales</taxon>
        <taxon>Candidatus Huberarchaeaceae</taxon>
        <taxon>Candidatus Huberarchaeum</taxon>
    </lineage>
</organism>
<evidence type="ECO:0000259" key="2">
    <source>
        <dbReference type="Pfam" id="PF01345"/>
    </source>
</evidence>
<protein>
    <recommendedName>
        <fullName evidence="2">DUF11 domain-containing protein</fullName>
    </recommendedName>
</protein>
<name>A0A2G9LJP1_HUBC1</name>
<comment type="caution">
    <text evidence="3">The sequence shown here is derived from an EMBL/GenBank/DDBJ whole genome shotgun (WGS) entry which is preliminary data.</text>
</comment>
<feature type="transmembrane region" description="Helical" evidence="1">
    <location>
        <begin position="2188"/>
        <end position="2217"/>
    </location>
</feature>
<feature type="transmembrane region" description="Helical" evidence="1">
    <location>
        <begin position="2359"/>
        <end position="2377"/>
    </location>
</feature>
<dbReference type="InterPro" id="IPR011050">
    <property type="entry name" value="Pectin_lyase_fold/virulence"/>
</dbReference>
<gene>
    <name evidence="3" type="ORF">COW69_00050</name>
</gene>
<keyword evidence="1" id="KW-1133">Transmembrane helix</keyword>
<evidence type="ECO:0000256" key="1">
    <source>
        <dbReference type="SAM" id="Phobius"/>
    </source>
</evidence>
<dbReference type="NCBIfam" id="TIGR01451">
    <property type="entry name" value="B_ant_repeat"/>
    <property type="match status" value="1"/>
</dbReference>
<dbReference type="Gene3D" id="2.60.40.10">
    <property type="entry name" value="Immunoglobulins"/>
    <property type="match status" value="1"/>
</dbReference>
<dbReference type="Pfam" id="PF11617">
    <property type="entry name" value="Cu-binding_MopE"/>
    <property type="match status" value="6"/>
</dbReference>
<keyword evidence="1" id="KW-0472">Membrane</keyword>
<reference evidence="3 4" key="1">
    <citation type="submission" date="2017-09" db="EMBL/GenBank/DDBJ databases">
        <title>Depth-based differentiation of microbial function through sediment-hosted aquifers and enrichment of novel symbionts in the deep terrestrial subsurface.</title>
        <authorList>
            <person name="Probst A.J."/>
            <person name="Ladd B."/>
            <person name="Jarett J.K."/>
            <person name="Geller-Mcgrath D.E."/>
            <person name="Sieber C.M."/>
            <person name="Emerson J.B."/>
            <person name="Anantharaman K."/>
            <person name="Thomas B.C."/>
            <person name="Malmstrom R."/>
            <person name="Stieglmeier M."/>
            <person name="Klingl A."/>
            <person name="Woyke T."/>
            <person name="Ryan C.M."/>
            <person name="Banfield J.F."/>
        </authorList>
    </citation>
    <scope>NUCLEOTIDE SEQUENCE [LARGE SCALE GENOMIC DNA]</scope>
    <source>
        <strain evidence="3">CG18_big_fil_WC_8_21_14_2_50_31_19</strain>
    </source>
</reference>
<dbReference type="InterPro" id="IPR006626">
    <property type="entry name" value="PbH1"/>
</dbReference>